<proteinExistence type="predicted"/>
<comment type="caution">
    <text evidence="1">The sequence shown here is derived from an EMBL/GenBank/DDBJ whole genome shotgun (WGS) entry which is preliminary data.</text>
</comment>
<sequence length="495" mass="55823">MKNTFWLIAITLFGVAPTWVLGAGQPPQSGKCSVPMMKMLETANINLSDLTQGDPFYYTSNLSPRPVETHSKIPHLPFYSGYMSTNDTYRFVSVAEQVFTMIGEGKHGLWRVQENGVVREYRRSGITGLSQDTDVNDAAVLSILKNDYSHYLTDESWSGYKFPSEQTDSSGYLQFVDLSIYHPKYQQRYHDHPPIDLPMWYCTMSGHQYPYAQKAMAFAFAQPAANQVGPLGKRAGLDIRENYTNVLRLNLFEDANVWANTGSSDEVDWQAVDLNKTRAEFYLVERPFFNEKHLFLTAVFNNHNNDDFSYIRPDGEYFDALTEKGVQAKSVVTHQPRFYLQRPHHGANYTRAAGTKLYGVHHPNRAEFSGGGACPMKGGDWAKYPETTGGAGWPTNYQEVTPLCDAVLIDIKLTTNLDGKTWNSPRKYLANAGTGQKVMEYTIDPSGYYGEFTQSFLLDRGITNPDEGYIGPVETIRYKSVQPPVGYVLPDDSQH</sequence>
<evidence type="ECO:0000313" key="1">
    <source>
        <dbReference type="EMBL" id="MDN3612213.1"/>
    </source>
</evidence>
<dbReference type="Proteomes" id="UP001238540">
    <property type="component" value="Unassembled WGS sequence"/>
</dbReference>
<accession>A0ABT8BYV5</accession>
<reference evidence="2" key="1">
    <citation type="journal article" date="2019" name="Int. J. Syst. Evol. Microbiol.">
        <title>The Global Catalogue of Microorganisms (GCM) 10K type strain sequencing project: providing services to taxonomists for standard genome sequencing and annotation.</title>
        <authorList>
            <consortium name="The Broad Institute Genomics Platform"/>
            <consortium name="The Broad Institute Genome Sequencing Center for Infectious Disease"/>
            <person name="Wu L."/>
            <person name="Ma J."/>
        </authorList>
    </citation>
    <scope>NUCLEOTIDE SEQUENCE [LARGE SCALE GENOMIC DNA]</scope>
    <source>
        <strain evidence="2">CECT 7398</strain>
    </source>
</reference>
<protein>
    <submittedName>
        <fullName evidence="1">Uncharacterized protein</fullName>
    </submittedName>
</protein>
<gene>
    <name evidence="1" type="ORF">QWZ16_21700</name>
</gene>
<organism evidence="1 2">
    <name type="scientific">Vibrio ostreicida</name>
    <dbReference type="NCBI Taxonomy" id="526588"/>
    <lineage>
        <taxon>Bacteria</taxon>
        <taxon>Pseudomonadati</taxon>
        <taxon>Pseudomonadota</taxon>
        <taxon>Gammaproteobacteria</taxon>
        <taxon>Vibrionales</taxon>
        <taxon>Vibrionaceae</taxon>
        <taxon>Vibrio</taxon>
    </lineage>
</organism>
<dbReference type="EMBL" id="JAUFQC010000027">
    <property type="protein sequence ID" value="MDN3612213.1"/>
    <property type="molecule type" value="Genomic_DNA"/>
</dbReference>
<evidence type="ECO:0000313" key="2">
    <source>
        <dbReference type="Proteomes" id="UP001238540"/>
    </source>
</evidence>
<name>A0ABT8BYV5_9VIBR</name>
<dbReference type="RefSeq" id="WP_076588328.1">
    <property type="nucleotide sequence ID" value="NZ_JABEYA020000003.1"/>
</dbReference>
<keyword evidence="2" id="KW-1185">Reference proteome</keyword>